<evidence type="ECO:0000259" key="2">
    <source>
        <dbReference type="Pfam" id="PF13649"/>
    </source>
</evidence>
<dbReference type="CDD" id="cd02440">
    <property type="entry name" value="AdoMet_MTases"/>
    <property type="match status" value="1"/>
</dbReference>
<dbReference type="eggNOG" id="COG4106">
    <property type="taxonomic scope" value="Bacteria"/>
</dbReference>
<dbReference type="AlphaFoldDB" id="A3ZSV3"/>
<dbReference type="Gene3D" id="3.40.50.150">
    <property type="entry name" value="Vaccinia Virus protein VP39"/>
    <property type="match status" value="1"/>
</dbReference>
<dbReference type="SUPFAM" id="SSF53335">
    <property type="entry name" value="S-adenosyl-L-methionine-dependent methyltransferases"/>
    <property type="match status" value="1"/>
</dbReference>
<dbReference type="InterPro" id="IPR041698">
    <property type="entry name" value="Methyltransf_25"/>
</dbReference>
<dbReference type="HOGENOM" id="CLU_1238231_0_0_0"/>
<feature type="domain" description="Methyltransferase" evidence="2">
    <location>
        <begin position="21"/>
        <end position="110"/>
    </location>
</feature>
<evidence type="ECO:0000313" key="3">
    <source>
        <dbReference type="EMBL" id="EAQ80378.1"/>
    </source>
</evidence>
<dbReference type="GO" id="GO:0016740">
    <property type="term" value="F:transferase activity"/>
    <property type="evidence" value="ECO:0007669"/>
    <property type="project" value="UniProtKB-KW"/>
</dbReference>
<gene>
    <name evidence="3" type="ORF">DSM3645_11052</name>
</gene>
<reference evidence="3 4" key="1">
    <citation type="submission" date="2006-02" db="EMBL/GenBank/DDBJ databases">
        <authorList>
            <person name="Amann R."/>
            <person name="Ferriera S."/>
            <person name="Johnson J."/>
            <person name="Kravitz S."/>
            <person name="Halpern A."/>
            <person name="Remington K."/>
            <person name="Beeson K."/>
            <person name="Tran B."/>
            <person name="Rogers Y.-H."/>
            <person name="Friedman R."/>
            <person name="Venter J.C."/>
        </authorList>
    </citation>
    <scope>NUCLEOTIDE SEQUENCE [LARGE SCALE GENOMIC DNA]</scope>
    <source>
        <strain evidence="3 4">DSM 3645</strain>
    </source>
</reference>
<dbReference type="RefSeq" id="WP_002655807.1">
    <property type="nucleotide sequence ID" value="NZ_CH672377.1"/>
</dbReference>
<dbReference type="PANTHER" id="PTHR43861">
    <property type="entry name" value="TRANS-ACONITATE 2-METHYLTRANSFERASE-RELATED"/>
    <property type="match status" value="1"/>
</dbReference>
<name>A3ZSV3_9BACT</name>
<evidence type="ECO:0000313" key="4">
    <source>
        <dbReference type="Proteomes" id="UP000004358"/>
    </source>
</evidence>
<keyword evidence="1" id="KW-0808">Transferase</keyword>
<dbReference type="EMBL" id="AANZ01000009">
    <property type="protein sequence ID" value="EAQ80378.1"/>
    <property type="molecule type" value="Genomic_DNA"/>
</dbReference>
<organism evidence="3 4">
    <name type="scientific">Blastopirellula marina DSM 3645</name>
    <dbReference type="NCBI Taxonomy" id="314230"/>
    <lineage>
        <taxon>Bacteria</taxon>
        <taxon>Pseudomonadati</taxon>
        <taxon>Planctomycetota</taxon>
        <taxon>Planctomycetia</taxon>
        <taxon>Pirellulales</taxon>
        <taxon>Pirellulaceae</taxon>
        <taxon>Blastopirellula</taxon>
    </lineage>
</organism>
<dbReference type="Pfam" id="PF13649">
    <property type="entry name" value="Methyltransf_25"/>
    <property type="match status" value="1"/>
</dbReference>
<proteinExistence type="predicted"/>
<sequence>MKARAWIDAQIRQLADTQLLVDAGAGNGELTKYLDDRFESVIAIDPNPYLLEDLKVDCPAAQTIAGGILDADVAAQSASLVVCSHVFYYIPPASWLDNLAKIASWIRPGGRAWIILQCPDTDCMQMRRFFQEQTFSLHPLCESFVAQQGNEFTATMHSIDSFITTKNLKDAYAVAEFMLNMLPLISPPLRVDLENYVEQYFAVSPTSYRFSCTQNVLELTRKG</sequence>
<dbReference type="InterPro" id="IPR029063">
    <property type="entry name" value="SAM-dependent_MTases_sf"/>
</dbReference>
<dbReference type="STRING" id="314230.DSM3645_11052"/>
<protein>
    <recommendedName>
        <fullName evidence="2">Methyltransferase domain-containing protein</fullName>
    </recommendedName>
</protein>
<evidence type="ECO:0000256" key="1">
    <source>
        <dbReference type="ARBA" id="ARBA00022679"/>
    </source>
</evidence>
<accession>A3ZSV3</accession>
<comment type="caution">
    <text evidence="3">The sequence shown here is derived from an EMBL/GenBank/DDBJ whole genome shotgun (WGS) entry which is preliminary data.</text>
</comment>
<dbReference type="Proteomes" id="UP000004358">
    <property type="component" value="Unassembled WGS sequence"/>
</dbReference>